<keyword evidence="3 8" id="KW-0369">Histidine metabolism</keyword>
<dbReference type="InterPro" id="IPR005921">
    <property type="entry name" value="HutH"/>
</dbReference>
<dbReference type="UniPathway" id="UPA00379">
    <property type="reaction ID" value="UER00549"/>
</dbReference>
<evidence type="ECO:0000313" key="10">
    <source>
        <dbReference type="EMBL" id="RBM01589.1"/>
    </source>
</evidence>
<dbReference type="InterPro" id="IPR022313">
    <property type="entry name" value="Phe/His_NH3-lyase_AS"/>
</dbReference>
<dbReference type="FunFam" id="1.10.275.10:FF:000005">
    <property type="entry name" value="Histidine ammonia-lyase"/>
    <property type="match status" value="1"/>
</dbReference>
<dbReference type="CDD" id="cd00332">
    <property type="entry name" value="PAL-HAL"/>
    <property type="match status" value="1"/>
</dbReference>
<dbReference type="NCBIfam" id="TIGR01225">
    <property type="entry name" value="hutH"/>
    <property type="match status" value="1"/>
</dbReference>
<evidence type="ECO:0000256" key="6">
    <source>
        <dbReference type="NCBIfam" id="TIGR01225"/>
    </source>
</evidence>
<evidence type="ECO:0000256" key="1">
    <source>
        <dbReference type="ARBA" id="ARBA00005113"/>
    </source>
</evidence>
<dbReference type="AlphaFoldDB" id="A0A365YGC4"/>
<comment type="caution">
    <text evidence="10">The sequence shown here is derived from an EMBL/GenBank/DDBJ whole genome shotgun (WGS) entry which is preliminary data.</text>
</comment>
<dbReference type="InterPro" id="IPR008948">
    <property type="entry name" value="L-Aspartase-like"/>
</dbReference>
<dbReference type="EMBL" id="POAF01000003">
    <property type="protein sequence ID" value="RBM01589.1"/>
    <property type="molecule type" value="Genomic_DNA"/>
</dbReference>
<dbReference type="InterPro" id="IPR024083">
    <property type="entry name" value="Fumarase/histidase_N"/>
</dbReference>
<dbReference type="GO" id="GO:0005737">
    <property type="term" value="C:cytoplasm"/>
    <property type="evidence" value="ECO:0007669"/>
    <property type="project" value="UniProtKB-SubCell"/>
</dbReference>
<dbReference type="Pfam" id="PF00221">
    <property type="entry name" value="Lyase_aromatic"/>
    <property type="match status" value="1"/>
</dbReference>
<evidence type="ECO:0000256" key="5">
    <source>
        <dbReference type="ARBA" id="ARBA00049269"/>
    </source>
</evidence>
<keyword evidence="11" id="KW-1185">Reference proteome</keyword>
<organism evidence="10 11">
    <name type="scientific">Glutamicibacter soli</name>
    <dbReference type="NCBI Taxonomy" id="453836"/>
    <lineage>
        <taxon>Bacteria</taxon>
        <taxon>Bacillati</taxon>
        <taxon>Actinomycetota</taxon>
        <taxon>Actinomycetes</taxon>
        <taxon>Micrococcales</taxon>
        <taxon>Micrococcaceae</taxon>
        <taxon>Glutamicibacter</taxon>
    </lineage>
</organism>
<dbReference type="Proteomes" id="UP000252167">
    <property type="component" value="Unassembled WGS sequence"/>
</dbReference>
<dbReference type="Gene3D" id="1.20.200.10">
    <property type="entry name" value="Fumarase/aspartase (Central domain)"/>
    <property type="match status" value="1"/>
</dbReference>
<evidence type="ECO:0000256" key="2">
    <source>
        <dbReference type="ARBA" id="ARBA00012994"/>
    </source>
</evidence>
<evidence type="ECO:0000256" key="8">
    <source>
        <dbReference type="RuleBase" id="RU004479"/>
    </source>
</evidence>
<dbReference type="NCBIfam" id="NF006871">
    <property type="entry name" value="PRK09367.1"/>
    <property type="match status" value="1"/>
</dbReference>
<evidence type="ECO:0000313" key="11">
    <source>
        <dbReference type="Proteomes" id="UP000252167"/>
    </source>
</evidence>
<dbReference type="Gene3D" id="1.10.275.10">
    <property type="entry name" value="Fumarase/aspartase (N-terminal domain)"/>
    <property type="match status" value="1"/>
</dbReference>
<dbReference type="InterPro" id="IPR001106">
    <property type="entry name" value="Aromatic_Lyase"/>
</dbReference>
<comment type="similarity">
    <text evidence="7">Belongs to the PAL/histidase family.</text>
</comment>
<accession>A0A365YGC4</accession>
<comment type="pathway">
    <text evidence="1 8">Amino-acid degradation; L-histidine degradation into L-glutamate; N-formimidoyl-L-glutamate from L-histidine: step 1/3.</text>
</comment>
<evidence type="ECO:0000256" key="7">
    <source>
        <dbReference type="RuleBase" id="RU003954"/>
    </source>
</evidence>
<evidence type="ECO:0000256" key="4">
    <source>
        <dbReference type="ARBA" id="ARBA00023239"/>
    </source>
</evidence>
<comment type="catalytic activity">
    <reaction evidence="5 8">
        <text>L-histidine = trans-urocanate + NH4(+)</text>
        <dbReference type="Rhea" id="RHEA:21232"/>
        <dbReference type="ChEBI" id="CHEBI:17771"/>
        <dbReference type="ChEBI" id="CHEBI:28938"/>
        <dbReference type="ChEBI" id="CHEBI:57595"/>
        <dbReference type="EC" id="4.3.1.3"/>
    </reaction>
</comment>
<dbReference type="SUPFAM" id="SSF48557">
    <property type="entry name" value="L-aspartase-like"/>
    <property type="match status" value="1"/>
</dbReference>
<dbReference type="RefSeq" id="WP_113606962.1">
    <property type="nucleotide sequence ID" value="NZ_POAF01000003.1"/>
</dbReference>
<dbReference type="GO" id="GO:0019556">
    <property type="term" value="P:L-histidine catabolic process to glutamate and formamide"/>
    <property type="evidence" value="ECO:0007669"/>
    <property type="project" value="UniProtKB-UniPathway"/>
</dbReference>
<evidence type="ECO:0000256" key="3">
    <source>
        <dbReference type="ARBA" id="ARBA00022808"/>
    </source>
</evidence>
<evidence type="ECO:0000256" key="9">
    <source>
        <dbReference type="RuleBase" id="RU004480"/>
    </source>
</evidence>
<gene>
    <name evidence="10" type="primary">hutH</name>
    <name evidence="10" type="ORF">C1H84_06990</name>
</gene>
<dbReference type="GO" id="GO:0019557">
    <property type="term" value="P:L-histidine catabolic process to glutamate and formate"/>
    <property type="evidence" value="ECO:0007669"/>
    <property type="project" value="UniProtKB-UniPathway"/>
</dbReference>
<comment type="subcellular location">
    <subcellularLocation>
        <location evidence="9">Cytoplasm</location>
    </subcellularLocation>
</comment>
<proteinExistence type="inferred from homology"/>
<dbReference type="GO" id="GO:0004397">
    <property type="term" value="F:histidine ammonia-lyase activity"/>
    <property type="evidence" value="ECO:0007669"/>
    <property type="project" value="UniProtKB-UniRule"/>
</dbReference>
<dbReference type="PANTHER" id="PTHR10362">
    <property type="entry name" value="HISTIDINE AMMONIA-LYASE"/>
    <property type="match status" value="1"/>
</dbReference>
<sequence length="516" mass="54456">MTVKLSTTVTLQRFGATAADVIAVARHDARIEISPEVLDELANVRAHIDALASSDTPVYGISTGFGALATRHIAPEDRAKLQRSLIRSHAAGMGAPVEREVVRALMFLRAKTLASGRTGVRPVVLQTMIDLLNAGITPLVREYGSLGCSGDLAPLSHCALVLMGEGEATDAQGNLRPVPELLAEAGITPVQLAEKEGLALVNGTDGMLGQLLMALADLDELADIADATAAMSVEAQMGTDQVFRPELHEPLRPHPGQARSSANMFAFLSDSPVVASHKEGDGRVQDAYSLRCSPQVNGAVRDTIAHARMVATRELAAAIDNPVVLPSGEVTSNGNFHGAPVAYVLDFLAIAVADLGSIAERRTDRMLDPARSRELPAFLADDPGVDSGMMIAQYTQAGLVAENKRLAVPASVDSIPSSAMQEDHVSLGWHAARKLRTAVANLRRILAVEMLIAGRALDLRAPLQPGPATGAVLELLRTKVAGPGEDRFLSAELEAACELLESGAVHEALQPYLSRG</sequence>
<name>A0A365YGC4_9MICC</name>
<reference evidence="10 11" key="1">
    <citation type="submission" date="2018-01" db="EMBL/GenBank/DDBJ databases">
        <title>Glutamicibacter soli strain NHPC-3 Whole genome sequence and assembly.</title>
        <authorList>
            <person name="Choudhury P."/>
            <person name="Gupta D."/>
            <person name="Sengupta K."/>
            <person name="Jawed A."/>
            <person name="Sultana N."/>
            <person name="Saha P."/>
        </authorList>
    </citation>
    <scope>NUCLEOTIDE SEQUENCE [LARGE SCALE GENOMIC DNA]</scope>
    <source>
        <strain evidence="10 11">NHPC-3</strain>
    </source>
</reference>
<dbReference type="EC" id="4.3.1.3" evidence="2 6"/>
<dbReference type="PROSITE" id="PS00488">
    <property type="entry name" value="PAL_HISTIDASE"/>
    <property type="match status" value="1"/>
</dbReference>
<protein>
    <recommendedName>
        <fullName evidence="2 6">Histidine ammonia-lyase</fullName>
        <ecNumber evidence="2 6">4.3.1.3</ecNumber>
    </recommendedName>
</protein>
<keyword evidence="4 7" id="KW-0456">Lyase</keyword>